<dbReference type="Proteomes" id="UP000011661">
    <property type="component" value="Unassembled WGS sequence"/>
</dbReference>
<evidence type="ECO:0000259" key="1">
    <source>
        <dbReference type="Pfam" id="PF26269"/>
    </source>
</evidence>
<dbReference type="InterPro" id="IPR058385">
    <property type="entry name" value="DUF8072"/>
</dbReference>
<protein>
    <recommendedName>
        <fullName evidence="1">DUF8072 domain-containing protein</fullName>
    </recommendedName>
</protein>
<reference evidence="2 3" key="1">
    <citation type="journal article" date="2014" name="PLoS Genet.">
        <title>Phylogenetically driven sequencing of extremely halophilic archaea reveals strategies for static and dynamic osmo-response.</title>
        <authorList>
            <person name="Becker E.A."/>
            <person name="Seitzer P.M."/>
            <person name="Tritt A."/>
            <person name="Larsen D."/>
            <person name="Krusor M."/>
            <person name="Yao A.I."/>
            <person name="Wu D."/>
            <person name="Madern D."/>
            <person name="Eisen J.A."/>
            <person name="Darling A.E."/>
            <person name="Facciotti M.T."/>
        </authorList>
    </citation>
    <scope>NUCLEOTIDE SEQUENCE [LARGE SCALE GENOMIC DNA]</scope>
    <source>
        <strain evidence="2 3">JCM 14089</strain>
    </source>
</reference>
<feature type="domain" description="DUF8072" evidence="1">
    <location>
        <begin position="22"/>
        <end position="114"/>
    </location>
</feature>
<evidence type="ECO:0000313" key="3">
    <source>
        <dbReference type="Proteomes" id="UP000011661"/>
    </source>
</evidence>
<comment type="caution">
    <text evidence="2">The sequence shown here is derived from an EMBL/GenBank/DDBJ whole genome shotgun (WGS) entry which is preliminary data.</text>
</comment>
<dbReference type="EMBL" id="AOHX01000025">
    <property type="protein sequence ID" value="ELY48230.1"/>
    <property type="molecule type" value="Genomic_DNA"/>
</dbReference>
<accession>L9WFE2</accession>
<dbReference type="eggNOG" id="arCOG07593">
    <property type="taxonomic scope" value="Archaea"/>
</dbReference>
<proteinExistence type="predicted"/>
<organism evidence="2 3">
    <name type="scientific">Natronorubrum sulfidifaciens JCM 14089</name>
    <dbReference type="NCBI Taxonomy" id="1230460"/>
    <lineage>
        <taxon>Archaea</taxon>
        <taxon>Methanobacteriati</taxon>
        <taxon>Methanobacteriota</taxon>
        <taxon>Stenosarchaea group</taxon>
        <taxon>Halobacteria</taxon>
        <taxon>Halobacteriales</taxon>
        <taxon>Natrialbaceae</taxon>
        <taxon>Natronorubrum</taxon>
    </lineage>
</organism>
<dbReference type="STRING" id="1230460.C495_02110"/>
<sequence length="115" mass="12761">MQFRLWTSVESFSFRAYVRSGMADLNPIGKRIHNISPDPVRLTLEDGTEAVFHISGAEFFQQEFQAEGTRDDEDAAYRFVSSADNTSILVGRQGPDEDGWSMIGAVEAVEPADSN</sequence>
<evidence type="ECO:0000313" key="2">
    <source>
        <dbReference type="EMBL" id="ELY48230.1"/>
    </source>
</evidence>
<dbReference type="AlphaFoldDB" id="L9WFE2"/>
<name>L9WFE2_9EURY</name>
<dbReference type="Pfam" id="PF26269">
    <property type="entry name" value="DUF8072"/>
    <property type="match status" value="1"/>
</dbReference>
<gene>
    <name evidence="2" type="ORF">C495_02110</name>
</gene>
<keyword evidence="3" id="KW-1185">Reference proteome</keyword>
<dbReference type="PATRIC" id="fig|1230460.4.peg.422"/>